<keyword evidence="11" id="KW-1185">Reference proteome</keyword>
<organism evidence="9 11">
    <name type="scientific">Azotobacter vinelandii (strain DJ / ATCC BAA-1303)</name>
    <dbReference type="NCBI Taxonomy" id="322710"/>
    <lineage>
        <taxon>Bacteria</taxon>
        <taxon>Pseudomonadati</taxon>
        <taxon>Pseudomonadota</taxon>
        <taxon>Gammaproteobacteria</taxon>
        <taxon>Pseudomonadales</taxon>
        <taxon>Pseudomonadaceae</taxon>
        <taxon>Azotobacter</taxon>
    </lineage>
</organism>
<evidence type="ECO:0000256" key="4">
    <source>
        <dbReference type="ARBA" id="ARBA00022490"/>
    </source>
</evidence>
<feature type="binding site" evidence="7">
    <location>
        <begin position="233"/>
        <end position="234"/>
    </location>
    <ligand>
        <name>substrate</name>
    </ligand>
</feature>
<dbReference type="InterPro" id="IPR000652">
    <property type="entry name" value="Triosephosphate_isomerase"/>
</dbReference>
<dbReference type="EMBL" id="CP001157">
    <property type="protein sequence ID" value="ACO81087.1"/>
    <property type="molecule type" value="Genomic_DNA"/>
</dbReference>
<keyword evidence="4 7" id="KW-0963">Cytoplasm</keyword>
<evidence type="ECO:0000256" key="1">
    <source>
        <dbReference type="ARBA" id="ARBA00004680"/>
    </source>
</evidence>
<feature type="active site" description="Electrophile" evidence="7">
    <location>
        <position position="95"/>
    </location>
</feature>
<dbReference type="GO" id="GO:0004807">
    <property type="term" value="F:triose-phosphate isomerase activity"/>
    <property type="evidence" value="ECO:0007669"/>
    <property type="project" value="UniProtKB-UniRule"/>
</dbReference>
<dbReference type="HAMAP" id="MF_00147_B">
    <property type="entry name" value="TIM_B"/>
    <property type="match status" value="1"/>
</dbReference>
<proteinExistence type="inferred from homology"/>
<feature type="binding site" evidence="7">
    <location>
        <begin position="9"/>
        <end position="11"/>
    </location>
    <ligand>
        <name>substrate</name>
    </ligand>
</feature>
<dbReference type="FunFam" id="3.20.20.70:FF:000016">
    <property type="entry name" value="Triosephosphate isomerase"/>
    <property type="match status" value="1"/>
</dbReference>
<dbReference type="KEGG" id="avn:Avin_45770"/>
<evidence type="ECO:0000256" key="8">
    <source>
        <dbReference type="RuleBase" id="RU363013"/>
    </source>
</evidence>
<dbReference type="RefSeq" id="WP_012703054.1">
    <property type="nucleotide sequence ID" value="NC_012560.1"/>
</dbReference>
<dbReference type="NCBIfam" id="TIGR00419">
    <property type="entry name" value="tim"/>
    <property type="match status" value="1"/>
</dbReference>
<evidence type="ECO:0000256" key="2">
    <source>
        <dbReference type="ARBA" id="ARBA00007422"/>
    </source>
</evidence>
<comment type="pathway">
    <text evidence="1 7 8">Carbohydrate degradation; glycolysis; D-glyceraldehyde 3-phosphate from glycerone phosphate: step 1/1.</text>
</comment>
<evidence type="ECO:0000256" key="5">
    <source>
        <dbReference type="ARBA" id="ARBA00023152"/>
    </source>
</evidence>
<dbReference type="Pfam" id="PF00121">
    <property type="entry name" value="TIM"/>
    <property type="match status" value="1"/>
</dbReference>
<evidence type="ECO:0000256" key="6">
    <source>
        <dbReference type="ARBA" id="ARBA00023235"/>
    </source>
</evidence>
<comment type="function">
    <text evidence="7">Involved in the gluconeogenesis. Catalyzes stereospecifically the conversion of dihydroxyacetone phosphate (DHAP) to D-glyceraldehyde-3-phosphate (G3P).</text>
</comment>
<dbReference type="AlphaFoldDB" id="C1DHV5"/>
<dbReference type="PROSITE" id="PS51440">
    <property type="entry name" value="TIM_2"/>
    <property type="match status" value="1"/>
</dbReference>
<dbReference type="Proteomes" id="UP000002424">
    <property type="component" value="Chromosome"/>
</dbReference>
<dbReference type="UniPathway" id="UPA00109">
    <property type="reaction ID" value="UER00189"/>
</dbReference>
<evidence type="ECO:0000313" key="9">
    <source>
        <dbReference type="EMBL" id="ACO80688.1"/>
    </source>
</evidence>
<protein>
    <recommendedName>
        <fullName evidence="7 8">Triosephosphate isomerase</fullName>
        <shortName evidence="7">TIM</shortName>
        <shortName evidence="7">TPI</shortName>
        <ecNumber evidence="7 8">5.3.1.1</ecNumber>
    </recommendedName>
    <alternativeName>
        <fullName evidence="7">Triose-phosphate isomerase</fullName>
    </alternativeName>
</protein>
<dbReference type="CDD" id="cd00311">
    <property type="entry name" value="TIM"/>
    <property type="match status" value="1"/>
</dbReference>
<dbReference type="PANTHER" id="PTHR21139">
    <property type="entry name" value="TRIOSEPHOSPHATE ISOMERASE"/>
    <property type="match status" value="1"/>
</dbReference>
<comment type="similarity">
    <text evidence="2 7 8">Belongs to the triosephosphate isomerase family.</text>
</comment>
<dbReference type="EnsemblBacteria" id="ACO81087">
    <property type="protein sequence ID" value="ACO81087"/>
    <property type="gene ID" value="Avin_49960"/>
</dbReference>
<reference evidence="9 11" key="1">
    <citation type="journal article" date="2009" name="J. Bacteriol.">
        <title>Genome sequence of Azotobacter vinelandii, an obligate aerobe specialized to support diverse anaerobic metabolic processes.</title>
        <authorList>
            <person name="Setubal J.C."/>
            <person name="dos Santos P."/>
            <person name="Goldman B.S."/>
            <person name="Ertesvag H."/>
            <person name="Espin G."/>
            <person name="Rubio L.M."/>
            <person name="Valla S."/>
            <person name="Almeida N.F."/>
            <person name="Balasubramanian D."/>
            <person name="Cromes L."/>
            <person name="Curatti L."/>
            <person name="Du Z."/>
            <person name="Godsy E."/>
            <person name="Goodner B."/>
            <person name="Hellner-Burris K."/>
            <person name="Hernandez J.A."/>
            <person name="Houmiel K."/>
            <person name="Imperial J."/>
            <person name="Kennedy C."/>
            <person name="Larson T.J."/>
            <person name="Latreille P."/>
            <person name="Ligon L.S."/>
            <person name="Lu J."/>
            <person name="Maerk M."/>
            <person name="Miller N.M."/>
            <person name="Norton S."/>
            <person name="O'Carroll I.P."/>
            <person name="Paulsen I."/>
            <person name="Raulfs E.C."/>
            <person name="Roemer R."/>
            <person name="Rosser J."/>
            <person name="Segura D."/>
            <person name="Slater S."/>
            <person name="Stricklin S.L."/>
            <person name="Studholme D.J."/>
            <person name="Sun J."/>
            <person name="Viana C.J."/>
            <person name="Wallin E."/>
            <person name="Wang B."/>
            <person name="Wheeler C."/>
            <person name="Zhu H."/>
            <person name="Dean D.R."/>
            <person name="Dixon R."/>
            <person name="Wood D."/>
        </authorList>
    </citation>
    <scope>NUCLEOTIDE SEQUENCE [LARGE SCALE GENOMIC DNA]</scope>
    <source>
        <strain evidence="9">DJ</strain>
        <strain evidence="11">DJ / ATCC BAA-1303</strain>
    </source>
</reference>
<dbReference type="OrthoDB" id="9809429at2"/>
<feature type="binding site" evidence="7">
    <location>
        <position position="173"/>
    </location>
    <ligand>
        <name>substrate</name>
    </ligand>
</feature>
<keyword evidence="6 7" id="KW-0413">Isomerase</keyword>
<sequence length="251" mass="26030">MKRKQVIGNWKMNGDLAANRRLLDELLPSLAALDGVELAVCPPFPYLAQVAALLEGSGVALGAQNLNVAAKGAFTGEVSAGMLGELGCRYVLVGHSERRSLYGECDETVAEKFAVALRAGLVPVLCVGETLAQRRQGRTEALVSAQLQAVLRRSGIEGLAAGVIAYEPVWAIGNGETASPEQAQAVHRHIRDLLAQHDPARGVATPILYGGSVKADNAAALFAQPDIDGGLIGGASLEAAAFAAICQAAAR</sequence>
<dbReference type="InterPro" id="IPR022896">
    <property type="entry name" value="TrioseP_Isoase_bac/euk"/>
</dbReference>
<dbReference type="InterPro" id="IPR035990">
    <property type="entry name" value="TIM_sf"/>
</dbReference>
<dbReference type="STRING" id="322710.Avin_45770"/>
<dbReference type="GO" id="GO:0006096">
    <property type="term" value="P:glycolytic process"/>
    <property type="evidence" value="ECO:0007669"/>
    <property type="project" value="UniProtKB-UniRule"/>
</dbReference>
<keyword evidence="3 7" id="KW-0312">Gluconeogenesis</keyword>
<dbReference type="PANTHER" id="PTHR21139:SF42">
    <property type="entry name" value="TRIOSEPHOSPHATE ISOMERASE"/>
    <property type="match status" value="1"/>
</dbReference>
<dbReference type="GO" id="GO:0005829">
    <property type="term" value="C:cytosol"/>
    <property type="evidence" value="ECO:0007669"/>
    <property type="project" value="TreeGrafter"/>
</dbReference>
<dbReference type="eggNOG" id="COG0149">
    <property type="taxonomic scope" value="Bacteria"/>
</dbReference>
<dbReference type="EC" id="5.3.1.1" evidence="7 8"/>
<dbReference type="InterPro" id="IPR013785">
    <property type="entry name" value="Aldolase_TIM"/>
</dbReference>
<evidence type="ECO:0000256" key="3">
    <source>
        <dbReference type="ARBA" id="ARBA00022432"/>
    </source>
</evidence>
<comment type="catalytic activity">
    <reaction evidence="7 8">
        <text>D-glyceraldehyde 3-phosphate = dihydroxyacetone phosphate</text>
        <dbReference type="Rhea" id="RHEA:18585"/>
        <dbReference type="ChEBI" id="CHEBI:57642"/>
        <dbReference type="ChEBI" id="CHEBI:59776"/>
        <dbReference type="EC" id="5.3.1.1"/>
    </reaction>
</comment>
<dbReference type="KEGG" id="avn:Avin_49960"/>
<evidence type="ECO:0000256" key="7">
    <source>
        <dbReference type="HAMAP-Rule" id="MF_00147"/>
    </source>
</evidence>
<dbReference type="SUPFAM" id="SSF51351">
    <property type="entry name" value="Triosephosphate isomerase (TIM)"/>
    <property type="match status" value="1"/>
</dbReference>
<dbReference type="Gene3D" id="3.20.20.70">
    <property type="entry name" value="Aldolase class I"/>
    <property type="match status" value="1"/>
</dbReference>
<dbReference type="GO" id="GO:0046166">
    <property type="term" value="P:glyceraldehyde-3-phosphate biosynthetic process"/>
    <property type="evidence" value="ECO:0007669"/>
    <property type="project" value="TreeGrafter"/>
</dbReference>
<comment type="pathway">
    <text evidence="7 8">Carbohydrate biosynthesis; gluconeogenesis.</text>
</comment>
<dbReference type="EMBL" id="CP001157">
    <property type="protein sequence ID" value="ACO80688.1"/>
    <property type="molecule type" value="Genomic_DNA"/>
</dbReference>
<dbReference type="GO" id="GO:0006094">
    <property type="term" value="P:gluconeogenesis"/>
    <property type="evidence" value="ECO:0007669"/>
    <property type="project" value="UniProtKB-UniRule"/>
</dbReference>
<dbReference type="UniPathway" id="UPA00138"/>
<feature type="active site" description="Proton acceptor" evidence="7">
    <location>
        <position position="167"/>
    </location>
</feature>
<dbReference type="EnsemblBacteria" id="ACO80688">
    <property type="protein sequence ID" value="ACO80688"/>
    <property type="gene ID" value="Avin_45770"/>
</dbReference>
<keyword evidence="5 7" id="KW-0324">Glycolysis</keyword>
<dbReference type="GO" id="GO:0019563">
    <property type="term" value="P:glycerol catabolic process"/>
    <property type="evidence" value="ECO:0007669"/>
    <property type="project" value="TreeGrafter"/>
</dbReference>
<comment type="subunit">
    <text evidence="7 8">Homodimer.</text>
</comment>
<gene>
    <name evidence="9" type="primary">tpiA-2</name>
    <name evidence="7" type="synonym">tpiA</name>
    <name evidence="10" type="synonym">tpiA-1</name>
    <name evidence="9" type="ordered locus">Avin_45770</name>
    <name evidence="10" type="ordered locus">Avin_49960</name>
</gene>
<dbReference type="HOGENOM" id="CLU_024251_2_1_6"/>
<accession>C1DHV5</accession>
<evidence type="ECO:0000313" key="11">
    <source>
        <dbReference type="Proteomes" id="UP000002424"/>
    </source>
</evidence>
<name>C1DHV5_AZOVD</name>
<dbReference type="GeneID" id="88187839"/>
<comment type="subcellular location">
    <subcellularLocation>
        <location evidence="7 8">Cytoplasm</location>
    </subcellularLocation>
</comment>
<feature type="binding site" evidence="7">
    <location>
        <position position="212"/>
    </location>
    <ligand>
        <name>substrate</name>
    </ligand>
</feature>
<evidence type="ECO:0000313" key="10">
    <source>
        <dbReference type="EMBL" id="ACO81087.1"/>
    </source>
</evidence>